<reference evidence="1" key="2">
    <citation type="submission" date="2025-09" db="UniProtKB">
        <authorList>
            <consortium name="Ensembl"/>
        </authorList>
    </citation>
    <scope>IDENTIFICATION</scope>
</reference>
<dbReference type="Proteomes" id="UP000257200">
    <property type="component" value="Unplaced"/>
</dbReference>
<reference evidence="1" key="1">
    <citation type="submission" date="2025-08" db="UniProtKB">
        <authorList>
            <consortium name="Ensembl"/>
        </authorList>
    </citation>
    <scope>IDENTIFICATION</scope>
</reference>
<accession>A0A3Q1F127</accession>
<sequence>MVPGAIVDFSLCGLDLDGAGAHVQQQVQPSIQQLHCKEVHFVVLLALRIPSVLRFTVCEQYQPVGFGGAEIKRDGAHAFGVPLRQGQVGVWCLKVDGVKGGNILALEDHVALELHLGVHNASKAGELQANVVVLVHHLGKTLKKRLLIYAGKCKDTQPCESCILFWALYTICHCRT</sequence>
<dbReference type="GeneTree" id="ENSGT00960000186709"/>
<dbReference type="InParanoid" id="A0A3Q1F127"/>
<proteinExistence type="predicted"/>
<evidence type="ECO:0000313" key="1">
    <source>
        <dbReference type="Ensembl" id="ENSAPOP00000009772.1"/>
    </source>
</evidence>
<name>A0A3Q1F127_9TELE</name>
<dbReference type="AlphaFoldDB" id="A0A3Q1F127"/>
<keyword evidence="2" id="KW-1185">Reference proteome</keyword>
<evidence type="ECO:0000313" key="2">
    <source>
        <dbReference type="Proteomes" id="UP000257200"/>
    </source>
</evidence>
<dbReference type="Ensembl" id="ENSAPOT00000000992.1">
    <property type="protein sequence ID" value="ENSAPOP00000009772.1"/>
    <property type="gene ID" value="ENSAPOG00000012116.1"/>
</dbReference>
<protein>
    <submittedName>
        <fullName evidence="1">Uncharacterized protein</fullName>
    </submittedName>
</protein>
<organism evidence="1 2">
    <name type="scientific">Acanthochromis polyacanthus</name>
    <name type="common">spiny chromis</name>
    <dbReference type="NCBI Taxonomy" id="80966"/>
    <lineage>
        <taxon>Eukaryota</taxon>
        <taxon>Metazoa</taxon>
        <taxon>Chordata</taxon>
        <taxon>Craniata</taxon>
        <taxon>Vertebrata</taxon>
        <taxon>Euteleostomi</taxon>
        <taxon>Actinopterygii</taxon>
        <taxon>Neopterygii</taxon>
        <taxon>Teleostei</taxon>
        <taxon>Neoteleostei</taxon>
        <taxon>Acanthomorphata</taxon>
        <taxon>Ovalentaria</taxon>
        <taxon>Pomacentridae</taxon>
        <taxon>Acanthochromis</taxon>
    </lineage>
</organism>